<dbReference type="Pfam" id="PF01715">
    <property type="entry name" value="IPPT"/>
    <property type="match status" value="1"/>
</dbReference>
<dbReference type="EMBL" id="LN515532">
    <property type="protein sequence ID" value="CEA15956.1"/>
    <property type="molecule type" value="Genomic_DNA"/>
</dbReference>
<reference evidence="14 15" key="1">
    <citation type="submission" date="2014-08" db="EMBL/GenBank/DDBJ databases">
        <authorList>
            <person name="Wibberg D."/>
        </authorList>
    </citation>
    <scope>NUCLEOTIDE SEQUENCE [LARGE SCALE GENOMIC DNA]</scope>
    <source>
        <strain evidence="15">ING2-E5B</strain>
    </source>
</reference>
<comment type="similarity">
    <text evidence="3 10 13">Belongs to the IPP transferase family.</text>
</comment>
<evidence type="ECO:0000256" key="9">
    <source>
        <dbReference type="ARBA" id="ARBA00049563"/>
    </source>
</evidence>
<dbReference type="Gene3D" id="1.10.20.140">
    <property type="match status" value="1"/>
</dbReference>
<evidence type="ECO:0000256" key="13">
    <source>
        <dbReference type="RuleBase" id="RU003785"/>
    </source>
</evidence>
<evidence type="ECO:0000313" key="14">
    <source>
        <dbReference type="EMBL" id="CEA15956.1"/>
    </source>
</evidence>
<dbReference type="InterPro" id="IPR027417">
    <property type="entry name" value="P-loop_NTPase"/>
</dbReference>
<dbReference type="PATRIC" id="fig|1562970.3.peg.1192"/>
<dbReference type="OrthoDB" id="9776390at2"/>
<comment type="cofactor">
    <cofactor evidence="1 10">
        <name>Mg(2+)</name>
        <dbReference type="ChEBI" id="CHEBI:18420"/>
    </cofactor>
</comment>
<dbReference type="EC" id="2.5.1.75" evidence="10"/>
<name>A0A098C0K4_9BACT</name>
<evidence type="ECO:0000256" key="3">
    <source>
        <dbReference type="ARBA" id="ARBA00005842"/>
    </source>
</evidence>
<keyword evidence="6 10" id="KW-0547">Nucleotide-binding</keyword>
<dbReference type="SUPFAM" id="SSF52540">
    <property type="entry name" value="P-loop containing nucleoside triphosphate hydrolases"/>
    <property type="match status" value="2"/>
</dbReference>
<dbReference type="STRING" id="1562970.ING2E5B_1206"/>
<evidence type="ECO:0000256" key="8">
    <source>
        <dbReference type="ARBA" id="ARBA00022842"/>
    </source>
</evidence>
<keyword evidence="5 10" id="KW-0819">tRNA processing</keyword>
<keyword evidence="8 10" id="KW-0460">Magnesium</keyword>
<dbReference type="InterPro" id="IPR039657">
    <property type="entry name" value="Dimethylallyltransferase"/>
</dbReference>
<evidence type="ECO:0000256" key="5">
    <source>
        <dbReference type="ARBA" id="ARBA00022694"/>
    </source>
</evidence>
<dbReference type="NCBIfam" id="TIGR00174">
    <property type="entry name" value="miaA"/>
    <property type="match status" value="1"/>
</dbReference>
<dbReference type="GO" id="GO:0052381">
    <property type="term" value="F:tRNA dimethylallyltransferase activity"/>
    <property type="evidence" value="ECO:0007669"/>
    <property type="project" value="UniProtKB-UniRule"/>
</dbReference>
<evidence type="ECO:0000256" key="10">
    <source>
        <dbReference type="HAMAP-Rule" id="MF_00185"/>
    </source>
</evidence>
<protein>
    <recommendedName>
        <fullName evidence="10">tRNA dimethylallyltransferase</fullName>
        <ecNumber evidence="10">2.5.1.75</ecNumber>
    </recommendedName>
    <alternativeName>
        <fullName evidence="10">Dimethylallyl diphosphate:tRNA dimethylallyltransferase</fullName>
        <shortName evidence="10">DMAPP:tRNA dimethylallyltransferase</shortName>
        <shortName evidence="10">DMATase</shortName>
    </alternativeName>
    <alternativeName>
        <fullName evidence="10">Isopentenyl-diphosphate:tRNA isopentenyltransferase</fullName>
        <shortName evidence="10">IPP transferase</shortName>
        <shortName evidence="10">IPPT</shortName>
        <shortName evidence="10">IPTase</shortName>
    </alternativeName>
</protein>
<evidence type="ECO:0000313" key="15">
    <source>
        <dbReference type="Proteomes" id="UP000032417"/>
    </source>
</evidence>
<evidence type="ECO:0000256" key="7">
    <source>
        <dbReference type="ARBA" id="ARBA00022840"/>
    </source>
</evidence>
<feature type="region of interest" description="Interaction with substrate tRNA" evidence="10">
    <location>
        <begin position="34"/>
        <end position="37"/>
    </location>
</feature>
<dbReference type="Gene3D" id="3.40.50.300">
    <property type="entry name" value="P-loop containing nucleotide triphosphate hydrolases"/>
    <property type="match status" value="1"/>
</dbReference>
<dbReference type="HOGENOM" id="CLU_032616_0_1_10"/>
<keyword evidence="4 10" id="KW-0808">Transferase</keyword>
<comment type="catalytic activity">
    <reaction evidence="9 10 11">
        <text>adenosine(37) in tRNA + dimethylallyl diphosphate = N(6)-dimethylallyladenosine(37) in tRNA + diphosphate</text>
        <dbReference type="Rhea" id="RHEA:26482"/>
        <dbReference type="Rhea" id="RHEA-COMP:10162"/>
        <dbReference type="Rhea" id="RHEA-COMP:10375"/>
        <dbReference type="ChEBI" id="CHEBI:33019"/>
        <dbReference type="ChEBI" id="CHEBI:57623"/>
        <dbReference type="ChEBI" id="CHEBI:74411"/>
        <dbReference type="ChEBI" id="CHEBI:74415"/>
        <dbReference type="EC" id="2.5.1.75"/>
    </reaction>
</comment>
<evidence type="ECO:0000256" key="4">
    <source>
        <dbReference type="ARBA" id="ARBA00022679"/>
    </source>
</evidence>
<dbReference type="GO" id="GO:0005524">
    <property type="term" value="F:ATP binding"/>
    <property type="evidence" value="ECO:0007669"/>
    <property type="project" value="UniProtKB-UniRule"/>
</dbReference>
<dbReference type="HAMAP" id="MF_00185">
    <property type="entry name" value="IPP_trans"/>
    <property type="match status" value="1"/>
</dbReference>
<organism evidence="14 15">
    <name type="scientific">Fermentimonas caenicola</name>
    <dbReference type="NCBI Taxonomy" id="1562970"/>
    <lineage>
        <taxon>Bacteria</taxon>
        <taxon>Pseudomonadati</taxon>
        <taxon>Bacteroidota</taxon>
        <taxon>Bacteroidia</taxon>
        <taxon>Bacteroidales</taxon>
        <taxon>Dysgonomonadaceae</taxon>
        <taxon>Fermentimonas</taxon>
    </lineage>
</organism>
<proteinExistence type="inferred from homology"/>
<comment type="subunit">
    <text evidence="10">Monomer.</text>
</comment>
<dbReference type="InterPro" id="IPR018022">
    <property type="entry name" value="IPT"/>
</dbReference>
<feature type="site" description="Interaction with substrate tRNA" evidence="10">
    <location>
        <position position="100"/>
    </location>
</feature>
<feature type="binding site" evidence="10">
    <location>
        <begin position="11"/>
        <end position="16"/>
    </location>
    <ligand>
        <name>substrate</name>
    </ligand>
</feature>
<dbReference type="GO" id="GO:0006400">
    <property type="term" value="P:tRNA modification"/>
    <property type="evidence" value="ECO:0007669"/>
    <property type="project" value="TreeGrafter"/>
</dbReference>
<evidence type="ECO:0000256" key="11">
    <source>
        <dbReference type="RuleBase" id="RU003783"/>
    </source>
</evidence>
<dbReference type="Proteomes" id="UP000032417">
    <property type="component" value="Chromosome 1"/>
</dbReference>
<comment type="function">
    <text evidence="2 10 12">Catalyzes the transfer of a dimethylallyl group onto the adenine at position 37 in tRNAs that read codons beginning with uridine, leading to the formation of N6-(dimethylallyl)adenosine (i(6)A).</text>
</comment>
<gene>
    <name evidence="14" type="primary">miaA1-2</name>
    <name evidence="10" type="synonym">miaA</name>
    <name evidence="14" type="ORF">ING2E5B_1206</name>
</gene>
<dbReference type="PANTHER" id="PTHR11088">
    <property type="entry name" value="TRNA DIMETHYLALLYLTRANSFERASE"/>
    <property type="match status" value="1"/>
</dbReference>
<evidence type="ECO:0000256" key="12">
    <source>
        <dbReference type="RuleBase" id="RU003784"/>
    </source>
</evidence>
<comment type="caution">
    <text evidence="10">Lacks conserved residue(s) required for the propagation of feature annotation.</text>
</comment>
<dbReference type="PANTHER" id="PTHR11088:SF60">
    <property type="entry name" value="TRNA DIMETHYLALLYLTRANSFERASE"/>
    <property type="match status" value="1"/>
</dbReference>
<dbReference type="KEGG" id="pbt:ING2E5B_1206"/>
<feature type="binding site" evidence="10">
    <location>
        <begin position="9"/>
        <end position="16"/>
    </location>
    <ligand>
        <name>ATP</name>
        <dbReference type="ChEBI" id="CHEBI:30616"/>
    </ligand>
</feature>
<evidence type="ECO:0000256" key="6">
    <source>
        <dbReference type="ARBA" id="ARBA00022741"/>
    </source>
</evidence>
<feature type="site" description="Interaction with substrate tRNA" evidence="10">
    <location>
        <position position="122"/>
    </location>
</feature>
<sequence>MNILLVLLGPTGVGKTEWSLNVAEKLNSPILSADSRQIYKGMSICTAAPTQAQMQRVPHYFVEILSPEDYYSASIYEQEALGMLRKLFKDHRVIVMTGGSMMYIDAVCNGIDDIPTIDSSLRKDIQELYKKEGLDPIRQQLKILDPQFYSEVDLKNPKRVIHALEVCLMAGKPYSSLRTNSKKERPFDIVKVGFNMDREQLYDRINRRVDNMVEEGLIEEARSFYPIRHLNSLNTVGYKELFEYFDGRCTLDFAIDKIKQHSRNYARKQITWFKKDKDINWINLSNSEDMVVERILNLLPQ</sequence>
<accession>A0A098C0K4</accession>
<keyword evidence="7 10" id="KW-0067">ATP-binding</keyword>
<evidence type="ECO:0000256" key="1">
    <source>
        <dbReference type="ARBA" id="ARBA00001946"/>
    </source>
</evidence>
<dbReference type="AlphaFoldDB" id="A0A098C0K4"/>
<evidence type="ECO:0000256" key="2">
    <source>
        <dbReference type="ARBA" id="ARBA00003213"/>
    </source>
</evidence>
<keyword evidence="15" id="KW-1185">Reference proteome</keyword>